<evidence type="ECO:0008006" key="3">
    <source>
        <dbReference type="Google" id="ProtNLM"/>
    </source>
</evidence>
<gene>
    <name evidence="1" type="ORF">ASPSYDRAFT_37347</name>
</gene>
<dbReference type="Proteomes" id="UP000184356">
    <property type="component" value="Unassembled WGS sequence"/>
</dbReference>
<dbReference type="GeneID" id="63761602"/>
<dbReference type="OrthoDB" id="3922101at2759"/>
<sequence>METHKVHLGAFSSHNIFVGARQESYSEPLPGSVTVTVASPDIQPCDYPAVSVRLLRTVASKPRCCSKMVSGYTGLREAWRRRRSSPGSPCPTDNQTYSTAQTAAQCDLWCTPDSIERDQRRGLVTFRYTFGLPIPAGLPPTVETAVGCISYSLVAMSKCHGRTAVTTPQVIEIKRYTIPGHLQSIQHGRTFRGDRIKIMLEVTPDHQTPKSSYYARIYARRTITEGPRATEMRHVVVKEVKWKVDETVKLLSIPDSATQAVECQEQYVRPLCRDNQTGRWSATGGVWRTQATEDMIDIPFAISIGSGMADVALAAYNLDARQQHPDMHRDGETSVILVSHQLTVDIVTAEDTIDQVTGRLVDRKPLWKSFSVCCALPVYDSVSPNIDLQGFVFNEVPLPYDEESSPPAYENYYSTA</sequence>
<reference evidence="2" key="1">
    <citation type="journal article" date="2017" name="Genome Biol.">
        <title>Comparative genomics reveals high biological diversity and specific adaptations in the industrially and medically important fungal genus Aspergillus.</title>
        <authorList>
            <person name="de Vries R.P."/>
            <person name="Riley R."/>
            <person name="Wiebenga A."/>
            <person name="Aguilar-Osorio G."/>
            <person name="Amillis S."/>
            <person name="Uchima C.A."/>
            <person name="Anderluh G."/>
            <person name="Asadollahi M."/>
            <person name="Askin M."/>
            <person name="Barry K."/>
            <person name="Battaglia E."/>
            <person name="Bayram O."/>
            <person name="Benocci T."/>
            <person name="Braus-Stromeyer S.A."/>
            <person name="Caldana C."/>
            <person name="Canovas D."/>
            <person name="Cerqueira G.C."/>
            <person name="Chen F."/>
            <person name="Chen W."/>
            <person name="Choi C."/>
            <person name="Clum A."/>
            <person name="Dos Santos R.A."/>
            <person name="Damasio A.R."/>
            <person name="Diallinas G."/>
            <person name="Emri T."/>
            <person name="Fekete E."/>
            <person name="Flipphi M."/>
            <person name="Freyberg S."/>
            <person name="Gallo A."/>
            <person name="Gournas C."/>
            <person name="Habgood R."/>
            <person name="Hainaut M."/>
            <person name="Harispe M.L."/>
            <person name="Henrissat B."/>
            <person name="Hilden K.S."/>
            <person name="Hope R."/>
            <person name="Hossain A."/>
            <person name="Karabika E."/>
            <person name="Karaffa L."/>
            <person name="Karanyi Z."/>
            <person name="Krasevec N."/>
            <person name="Kuo A."/>
            <person name="Kusch H."/>
            <person name="LaButti K."/>
            <person name="Lagendijk E.L."/>
            <person name="Lapidus A."/>
            <person name="Levasseur A."/>
            <person name="Lindquist E."/>
            <person name="Lipzen A."/>
            <person name="Logrieco A.F."/>
            <person name="MacCabe A."/>
            <person name="Maekelae M.R."/>
            <person name="Malavazi I."/>
            <person name="Melin P."/>
            <person name="Meyer V."/>
            <person name="Mielnichuk N."/>
            <person name="Miskei M."/>
            <person name="Molnar A.P."/>
            <person name="Mule G."/>
            <person name="Ngan C.Y."/>
            <person name="Orejas M."/>
            <person name="Orosz E."/>
            <person name="Ouedraogo J.P."/>
            <person name="Overkamp K.M."/>
            <person name="Park H.-S."/>
            <person name="Perrone G."/>
            <person name="Piumi F."/>
            <person name="Punt P.J."/>
            <person name="Ram A.F."/>
            <person name="Ramon A."/>
            <person name="Rauscher S."/>
            <person name="Record E."/>
            <person name="Riano-Pachon D.M."/>
            <person name="Robert V."/>
            <person name="Roehrig J."/>
            <person name="Ruller R."/>
            <person name="Salamov A."/>
            <person name="Salih N.S."/>
            <person name="Samson R.A."/>
            <person name="Sandor E."/>
            <person name="Sanguinetti M."/>
            <person name="Schuetze T."/>
            <person name="Sepcic K."/>
            <person name="Shelest E."/>
            <person name="Sherlock G."/>
            <person name="Sophianopoulou V."/>
            <person name="Squina F.M."/>
            <person name="Sun H."/>
            <person name="Susca A."/>
            <person name="Todd R.B."/>
            <person name="Tsang A."/>
            <person name="Unkles S.E."/>
            <person name="van de Wiele N."/>
            <person name="van Rossen-Uffink D."/>
            <person name="Oliveira J.V."/>
            <person name="Vesth T.C."/>
            <person name="Visser J."/>
            <person name="Yu J.-H."/>
            <person name="Zhou M."/>
            <person name="Andersen M.R."/>
            <person name="Archer D.B."/>
            <person name="Baker S.E."/>
            <person name="Benoit I."/>
            <person name="Brakhage A.A."/>
            <person name="Braus G.H."/>
            <person name="Fischer R."/>
            <person name="Frisvad J.C."/>
            <person name="Goldman G.H."/>
            <person name="Houbraken J."/>
            <person name="Oakley B."/>
            <person name="Pocsi I."/>
            <person name="Scazzocchio C."/>
            <person name="Seiboth B."/>
            <person name="vanKuyk P.A."/>
            <person name="Wortman J."/>
            <person name="Dyer P.S."/>
            <person name="Grigoriev I.V."/>
        </authorList>
    </citation>
    <scope>NUCLEOTIDE SEQUENCE [LARGE SCALE GENOMIC DNA]</scope>
    <source>
        <strain evidence="2">CBS 593.65</strain>
    </source>
</reference>
<organism evidence="1 2">
    <name type="scientific">Aspergillus sydowii CBS 593.65</name>
    <dbReference type="NCBI Taxonomy" id="1036612"/>
    <lineage>
        <taxon>Eukaryota</taxon>
        <taxon>Fungi</taxon>
        <taxon>Dikarya</taxon>
        <taxon>Ascomycota</taxon>
        <taxon>Pezizomycotina</taxon>
        <taxon>Eurotiomycetes</taxon>
        <taxon>Eurotiomycetidae</taxon>
        <taxon>Eurotiales</taxon>
        <taxon>Aspergillaceae</taxon>
        <taxon>Aspergillus</taxon>
        <taxon>Aspergillus subgen. Nidulantes</taxon>
    </lineage>
</organism>
<keyword evidence="2" id="KW-1185">Reference proteome</keyword>
<evidence type="ECO:0000313" key="2">
    <source>
        <dbReference type="Proteomes" id="UP000184356"/>
    </source>
</evidence>
<dbReference type="AlphaFoldDB" id="A0A1L9SZG9"/>
<dbReference type="STRING" id="1036612.A0A1L9SZG9"/>
<dbReference type="VEuPathDB" id="FungiDB:ASPSYDRAFT_37347"/>
<proteinExistence type="predicted"/>
<evidence type="ECO:0000313" key="1">
    <source>
        <dbReference type="EMBL" id="OJJ52547.1"/>
    </source>
</evidence>
<protein>
    <recommendedName>
        <fullName evidence="3">Arrestin C-terminal-like domain-containing protein</fullName>
    </recommendedName>
</protein>
<dbReference type="EMBL" id="KV878601">
    <property type="protein sequence ID" value="OJJ52547.1"/>
    <property type="molecule type" value="Genomic_DNA"/>
</dbReference>
<name>A0A1L9SZG9_9EURO</name>
<accession>A0A1L9SZG9</accession>
<dbReference type="RefSeq" id="XP_040696353.1">
    <property type="nucleotide sequence ID" value="XM_040845529.1"/>
</dbReference>